<name>A0A0G4H0I4_9ALVE</name>
<evidence type="ECO:0000313" key="1">
    <source>
        <dbReference type="EMBL" id="CEM37028.1"/>
    </source>
</evidence>
<dbReference type="AlphaFoldDB" id="A0A0G4H0I4"/>
<proteinExistence type="predicted"/>
<sequence length="152" mass="16653">MGPASERLLEFTLQCLGRGTGHLTQIGGVSSGGVFREDRDWERVFKKLEGFSGVRREGVYRFKLLFNCFFGECTTFCPICSSVSVSAVLDSGDGNWGRTVVTKVGKEAVEVPEEVSIRERLLEAVLPSVPVPARSVGVMESDEEGVINDDFE</sequence>
<protein>
    <submittedName>
        <fullName evidence="1">Uncharacterized protein</fullName>
    </submittedName>
</protein>
<gene>
    <name evidence="1" type="ORF">Cvel_24206</name>
</gene>
<dbReference type="VEuPathDB" id="CryptoDB:Cvel_24206"/>
<reference evidence="1" key="1">
    <citation type="submission" date="2014-11" db="EMBL/GenBank/DDBJ databases">
        <authorList>
            <person name="Otto D Thomas"/>
            <person name="Naeem Raeece"/>
        </authorList>
    </citation>
    <scope>NUCLEOTIDE SEQUENCE</scope>
</reference>
<dbReference type="EMBL" id="CDMZ01001750">
    <property type="protein sequence ID" value="CEM37028.1"/>
    <property type="molecule type" value="Genomic_DNA"/>
</dbReference>
<organism evidence="1">
    <name type="scientific">Chromera velia CCMP2878</name>
    <dbReference type="NCBI Taxonomy" id="1169474"/>
    <lineage>
        <taxon>Eukaryota</taxon>
        <taxon>Sar</taxon>
        <taxon>Alveolata</taxon>
        <taxon>Colpodellida</taxon>
        <taxon>Chromeraceae</taxon>
        <taxon>Chromera</taxon>
    </lineage>
</organism>
<accession>A0A0G4H0I4</accession>